<dbReference type="OrthoDB" id="230178at2"/>
<dbReference type="EMBL" id="CP042997">
    <property type="protein sequence ID" value="QEH36342.1"/>
    <property type="molecule type" value="Genomic_DNA"/>
</dbReference>
<dbReference type="AlphaFoldDB" id="A0A5B9W6Q6"/>
<feature type="compositionally biased region" description="Basic and acidic residues" evidence="1">
    <location>
        <begin position="1"/>
        <end position="12"/>
    </location>
</feature>
<accession>A0A5B9W6Q6</accession>
<evidence type="ECO:0000313" key="3">
    <source>
        <dbReference type="Proteomes" id="UP000324233"/>
    </source>
</evidence>
<feature type="region of interest" description="Disordered" evidence="1">
    <location>
        <begin position="1"/>
        <end position="21"/>
    </location>
</feature>
<evidence type="ECO:0000256" key="1">
    <source>
        <dbReference type="SAM" id="MobiDB-lite"/>
    </source>
</evidence>
<name>A0A5B9W6Q6_9BACT</name>
<keyword evidence="3" id="KW-1185">Reference proteome</keyword>
<proteinExistence type="predicted"/>
<gene>
    <name evidence="2" type="ORF">OJF2_49030</name>
</gene>
<reference evidence="2 3" key="1">
    <citation type="submission" date="2019-08" db="EMBL/GenBank/DDBJ databases">
        <title>Deep-cultivation of Planctomycetes and their phenomic and genomic characterization uncovers novel biology.</title>
        <authorList>
            <person name="Wiegand S."/>
            <person name="Jogler M."/>
            <person name="Boedeker C."/>
            <person name="Pinto D."/>
            <person name="Vollmers J."/>
            <person name="Rivas-Marin E."/>
            <person name="Kohn T."/>
            <person name="Peeters S.H."/>
            <person name="Heuer A."/>
            <person name="Rast P."/>
            <person name="Oberbeckmann S."/>
            <person name="Bunk B."/>
            <person name="Jeske O."/>
            <person name="Meyerdierks A."/>
            <person name="Storesund J.E."/>
            <person name="Kallscheuer N."/>
            <person name="Luecker S."/>
            <person name="Lage O.M."/>
            <person name="Pohl T."/>
            <person name="Merkel B.J."/>
            <person name="Hornburger P."/>
            <person name="Mueller R.-W."/>
            <person name="Bruemmer F."/>
            <person name="Labrenz M."/>
            <person name="Spormann A.M."/>
            <person name="Op den Camp H."/>
            <person name="Overmann J."/>
            <person name="Amann R."/>
            <person name="Jetten M.S.M."/>
            <person name="Mascher T."/>
            <person name="Medema M.H."/>
            <person name="Devos D.P."/>
            <person name="Kaster A.-K."/>
            <person name="Ovreas L."/>
            <person name="Rohde M."/>
            <person name="Galperin M.Y."/>
            <person name="Jogler C."/>
        </authorList>
    </citation>
    <scope>NUCLEOTIDE SEQUENCE [LARGE SCALE GENOMIC DNA]</scope>
    <source>
        <strain evidence="2 3">OJF2</strain>
    </source>
</reference>
<sequence>MSFRQQRSDRPASARRRRVDAPEALENRQVLSSGGMFHALYTPSDVFVTNPITHQRIPTSNRSLMQHNNPDSPLLSNQGKIVSGVDRQGNQWTITVHGPGQVIVTDTSPNDGSLDDDISTIQIINSNPRTTYVTGNTVSSNRVLGDGTVLFNRLIALGGVKSIELNGFDLSANVTPAVAQSPGVFLYGGVQTLKFHDIAALIDTSVSEPVYQIVIGDPSIPLKVQPSIYLDSIYNSVFDSTSTSVPSTPLTTPSVQFSVNGTIQNFSVVSVTQSAISPNQVAASQRGTFQNWTGVPAAGPISGAYQFFYNVVGTTGRTSLQADAINNLNVRGKATNFTAQRDTTPFTNNLSGLRYLRRASFGANADAVALDVRGNIGSLKFKKGLGDPTYTFTSTKTTTNSITGETTAVYLPASNYGTPAGSEGYPAHGLLGGAVRARQIGSLQAGPANLITLTAQNPRFVQRTPGRTVYYLANPGTAMTNAAVTAEGSIGKVAVTGNQQNTEIKTGFNYQSYLAGLEGTRAASRIARLRQRGDLVNSVDSATFRPGADSSGNFVYTTATGTAGNGSITGTTTQAVGYGVNAGSYARRIADGGAFATGGRTALGNFGAGYYARRVRGNIRRLHS</sequence>
<evidence type="ECO:0000313" key="2">
    <source>
        <dbReference type="EMBL" id="QEH36342.1"/>
    </source>
</evidence>
<dbReference type="Proteomes" id="UP000324233">
    <property type="component" value="Chromosome"/>
</dbReference>
<protein>
    <submittedName>
        <fullName evidence="2">Uncharacterized protein</fullName>
    </submittedName>
</protein>
<organism evidence="2 3">
    <name type="scientific">Aquisphaera giovannonii</name>
    <dbReference type="NCBI Taxonomy" id="406548"/>
    <lineage>
        <taxon>Bacteria</taxon>
        <taxon>Pseudomonadati</taxon>
        <taxon>Planctomycetota</taxon>
        <taxon>Planctomycetia</taxon>
        <taxon>Isosphaerales</taxon>
        <taxon>Isosphaeraceae</taxon>
        <taxon>Aquisphaera</taxon>
    </lineage>
</organism>
<dbReference type="RefSeq" id="WP_148596036.1">
    <property type="nucleotide sequence ID" value="NZ_CP042997.1"/>
</dbReference>
<dbReference type="KEGG" id="agv:OJF2_49030"/>